<dbReference type="Pfam" id="PF05773">
    <property type="entry name" value="RWD"/>
    <property type="match status" value="1"/>
</dbReference>
<feature type="domain" description="Helicase ATP-binding" evidence="7">
    <location>
        <begin position="581"/>
        <end position="747"/>
    </location>
</feature>
<feature type="domain" description="RWD" evidence="6">
    <location>
        <begin position="407"/>
        <end position="505"/>
    </location>
</feature>
<feature type="region of interest" description="Disordered" evidence="5">
    <location>
        <begin position="1"/>
        <end position="68"/>
    </location>
</feature>
<dbReference type="PhylomeDB" id="A0A061AY19"/>
<dbReference type="InterPro" id="IPR007502">
    <property type="entry name" value="Helicase-assoc_dom"/>
</dbReference>
<dbReference type="InterPro" id="IPR009060">
    <property type="entry name" value="UBA-like_sf"/>
</dbReference>
<dbReference type="InterPro" id="IPR027417">
    <property type="entry name" value="P-loop_NTPase"/>
</dbReference>
<protein>
    <submittedName>
        <fullName evidence="9">CYFA0S09e05072g1_1</fullName>
    </submittedName>
</protein>
<dbReference type="Pfam" id="PF00271">
    <property type="entry name" value="Helicase_C"/>
    <property type="match status" value="1"/>
</dbReference>
<gene>
    <name evidence="9" type="ORF">CYFA0S_09e05072g</name>
</gene>
<feature type="region of interest" description="Disordered" evidence="5">
    <location>
        <begin position="218"/>
        <end position="243"/>
    </location>
</feature>
<dbReference type="Pfam" id="PF24385">
    <property type="entry name" value="DSRM_DHX29"/>
    <property type="match status" value="1"/>
</dbReference>
<dbReference type="CDD" id="cd18791">
    <property type="entry name" value="SF2_C_RHA"/>
    <property type="match status" value="1"/>
</dbReference>
<dbReference type="PANTHER" id="PTHR18934:SF267">
    <property type="entry name" value="ATP-DEPENDENT RNA HELICASE YLR419W-RELATED"/>
    <property type="match status" value="1"/>
</dbReference>
<dbReference type="VEuPathDB" id="FungiDB:BON22_2774"/>
<keyword evidence="1" id="KW-0547">Nucleotide-binding</keyword>
<keyword evidence="2" id="KW-0378">Hydrolase</keyword>
<dbReference type="Gene3D" id="3.40.50.300">
    <property type="entry name" value="P-loop containing nucleotide triphosphate hydrolases"/>
    <property type="match status" value="2"/>
</dbReference>
<keyword evidence="3" id="KW-0347">Helicase</keyword>
<evidence type="ECO:0000256" key="3">
    <source>
        <dbReference type="ARBA" id="ARBA00022806"/>
    </source>
</evidence>
<dbReference type="InterPro" id="IPR011545">
    <property type="entry name" value="DEAD/DEAH_box_helicase_dom"/>
</dbReference>
<sequence length="1393" mass="156678">MAKKPSKQKEAPAPPPAAKGKKGKNATPEPPAPTKGGKGKKQDTPDASDKPVNPMKRPSSGKTPISLLHEHAQRSKWERVEYDMHKVKTGMVATAVLAWTDPKTRERIQVKCPHQLPGKESPIEARYYAATVALHKVCFNKSLHMVLPREFKDTWADLETQRKQIQKENPTKHDRLYNNDPFKVVIEERKVQQAKQKEEQTRLNNEAKTKRTPVILTSVKNTPSPEPSTRTNQQKNLKRSLPEKERHVKFPKKVWDSALSFKFSIKQRDLIHQSIKNHVRWKKASLSKDLKPQEALLLSIGFRKSHVEEALKYQDPLSYLLFNVPDDDLPPYFADPSSQDTITVADKNEIIVKRVAEFGVSRSEAIVALNENDIDLNRTIVSLTCKYANHTNDPDADPSESQSTWDEEIESLASIYESDKIKRLGDGVVSFKFSSLLTLTVFRPECYPFHLAGIIVTTTDKNVKLPNYVKLKLVSKLAQYASENLVGDSYIFSLVDWLETNAEAIIEDPGPLLDSAPLEDDMNMLELSSGGGAKSRRFFRSNPDVAAIKADYQKRLESAELKKMLKSRESLPAWDEQFNLIEVINSHRVSLITGETGSGKSTQLVQFILDDLYSKGNFKTQILCTQPRRISAIGLAERVADERATKCGEEVGYIIRGANKSNKNTRIKFLTTGILVKFLQNGDEFLNDTVLVIDEVHERSMETDLIIIMIKKLLAKFKNLRIVLMSATVDTSVFKSYFTDLDTAHIKGRTFPIQDYFLDDVLQKVDFKIDINGEHISPKADSNFFISGRINYDLIAQLVVEVDKDLVDASNTGSILIFLPGVSEINSCIRSIQQAFKKPSVILPLHSALSPQDQHRVFTSYSNKRKIVVSTNIAETSITINDCVVTIDSGRVKSMTYNAIDNTTKLVEMFESKAEAKQRRGRAGRVSNGISYKLFTKETHEKMIDHPVPEIKRINLDSLYLVVKTMGIKDVVGFLNSGLDPPPSDSLLKSEEILKCSGFIDEFDDLTELGKYVSLLPIIDPKHGKLLVYSLIFGCSDLGILVASVLGVGSPFIHSQENRDKIKSTLSKTKDLGDLLSTVMVVKKYFDLTSQSEKKRYLADNYLSYMKLTEVKSSITQYESILADVGFLPLKYKSGDKYLNRNASNMSVMRSIITGAFYPQVARVQLPDPKFYNTAAGSVQADHDAKLIKYWIRNEEYISQITKKDETELTVDKLPATRAFIHPSSVLFDTSNKELSQVQLKELEELKSEREDGLIEFEKLQQIKVDLTPRVPSSKSRVLRQSFVVYNASSVTSKLFLRDITPTTTLSTLLFGGPFSYDLSSVSAGKQSPGIVLDSWLPIKTWSKNAVLVKELRKMLDMAIKEKLENPSYDASMSSASDDVLLLIDSLLETEHS</sequence>
<evidence type="ECO:0000256" key="5">
    <source>
        <dbReference type="SAM" id="MobiDB-lite"/>
    </source>
</evidence>
<feature type="compositionally biased region" description="Polar residues" evidence="5">
    <location>
        <begin position="218"/>
        <end position="235"/>
    </location>
</feature>
<dbReference type="Gene3D" id="1.20.120.1080">
    <property type="match status" value="1"/>
</dbReference>
<dbReference type="Pfam" id="PF26026">
    <property type="entry name" value="RNA_hel_CTD"/>
    <property type="match status" value="1"/>
</dbReference>
<dbReference type="InterPro" id="IPR001650">
    <property type="entry name" value="Helicase_C-like"/>
</dbReference>
<dbReference type="PROSITE" id="PS51194">
    <property type="entry name" value="HELICASE_CTER"/>
    <property type="match status" value="1"/>
</dbReference>
<dbReference type="PROSITE" id="PS51192">
    <property type="entry name" value="HELICASE_ATP_BIND_1"/>
    <property type="match status" value="1"/>
</dbReference>
<dbReference type="SUPFAM" id="SSF46934">
    <property type="entry name" value="UBA-like"/>
    <property type="match status" value="1"/>
</dbReference>
<evidence type="ECO:0000256" key="1">
    <source>
        <dbReference type="ARBA" id="ARBA00022741"/>
    </source>
</evidence>
<dbReference type="Gene3D" id="3.10.110.10">
    <property type="entry name" value="Ubiquitin Conjugating Enzyme"/>
    <property type="match status" value="1"/>
</dbReference>
<dbReference type="Pfam" id="PF21010">
    <property type="entry name" value="HA2_C"/>
    <property type="match status" value="1"/>
</dbReference>
<dbReference type="InterPro" id="IPR006575">
    <property type="entry name" value="RWD_dom"/>
</dbReference>
<dbReference type="Pfam" id="PF00270">
    <property type="entry name" value="DEAD"/>
    <property type="match status" value="1"/>
</dbReference>
<dbReference type="GO" id="GO:0003723">
    <property type="term" value="F:RNA binding"/>
    <property type="evidence" value="ECO:0007669"/>
    <property type="project" value="TreeGrafter"/>
</dbReference>
<feature type="domain" description="Helicase C-terminal" evidence="8">
    <location>
        <begin position="794"/>
        <end position="967"/>
    </location>
</feature>
<dbReference type="SMART" id="SM00487">
    <property type="entry name" value="DEXDc"/>
    <property type="match status" value="1"/>
</dbReference>
<dbReference type="InterPro" id="IPR056328">
    <property type="entry name" value="DSRM_DHX29"/>
</dbReference>
<dbReference type="GO" id="GO:0004386">
    <property type="term" value="F:helicase activity"/>
    <property type="evidence" value="ECO:0007669"/>
    <property type="project" value="UniProtKB-KW"/>
</dbReference>
<dbReference type="InterPro" id="IPR059023">
    <property type="entry name" value="RNA_hel_CTD"/>
</dbReference>
<dbReference type="SUPFAM" id="SSF54495">
    <property type="entry name" value="UBC-like"/>
    <property type="match status" value="1"/>
</dbReference>
<dbReference type="OrthoDB" id="5600252at2759"/>
<keyword evidence="4" id="KW-0067">ATP-binding</keyword>
<dbReference type="Pfam" id="PF07717">
    <property type="entry name" value="OB_NTP_bind"/>
    <property type="match status" value="1"/>
</dbReference>
<dbReference type="InterPro" id="IPR014001">
    <property type="entry name" value="Helicase_ATP-bd"/>
</dbReference>
<dbReference type="PANTHER" id="PTHR18934">
    <property type="entry name" value="ATP-DEPENDENT RNA HELICASE"/>
    <property type="match status" value="1"/>
</dbReference>
<proteinExistence type="predicted"/>
<dbReference type="EMBL" id="LK052894">
    <property type="protein sequence ID" value="CDR42515.1"/>
    <property type="molecule type" value="Genomic_DNA"/>
</dbReference>
<name>A0A061AY19_CYBFA</name>
<organism evidence="9">
    <name type="scientific">Cyberlindnera fabianii</name>
    <name type="common">Yeast</name>
    <name type="synonym">Hansenula fabianii</name>
    <dbReference type="NCBI Taxonomy" id="36022"/>
    <lineage>
        <taxon>Eukaryota</taxon>
        <taxon>Fungi</taxon>
        <taxon>Dikarya</taxon>
        <taxon>Ascomycota</taxon>
        <taxon>Saccharomycotina</taxon>
        <taxon>Saccharomycetes</taxon>
        <taxon>Phaffomycetales</taxon>
        <taxon>Phaffomycetaceae</taxon>
        <taxon>Cyberlindnera</taxon>
    </lineage>
</organism>
<dbReference type="PROSITE" id="PS50908">
    <property type="entry name" value="RWD"/>
    <property type="match status" value="1"/>
</dbReference>
<evidence type="ECO:0000259" key="7">
    <source>
        <dbReference type="PROSITE" id="PS51192"/>
    </source>
</evidence>
<dbReference type="InterPro" id="IPR016135">
    <property type="entry name" value="UBQ-conjugating_enzyme/RWD"/>
</dbReference>
<dbReference type="InterPro" id="IPR011709">
    <property type="entry name" value="DEAD-box_helicase_OB_fold"/>
</dbReference>
<evidence type="ECO:0000256" key="4">
    <source>
        <dbReference type="ARBA" id="ARBA00022840"/>
    </source>
</evidence>
<feature type="compositionally biased region" description="Basic and acidic residues" evidence="5">
    <location>
        <begin position="40"/>
        <end position="49"/>
    </location>
</feature>
<dbReference type="SUPFAM" id="SSF52540">
    <property type="entry name" value="P-loop containing nucleoside triphosphate hydrolases"/>
    <property type="match status" value="1"/>
</dbReference>
<dbReference type="CDD" id="cd17917">
    <property type="entry name" value="DEXHc_RHA-like"/>
    <property type="match status" value="1"/>
</dbReference>
<evidence type="ECO:0000259" key="6">
    <source>
        <dbReference type="PROSITE" id="PS50908"/>
    </source>
</evidence>
<evidence type="ECO:0000313" key="9">
    <source>
        <dbReference type="EMBL" id="CDR42515.1"/>
    </source>
</evidence>
<evidence type="ECO:0000259" key="8">
    <source>
        <dbReference type="PROSITE" id="PS51194"/>
    </source>
</evidence>
<dbReference type="SMART" id="SM00847">
    <property type="entry name" value="HA2"/>
    <property type="match status" value="1"/>
</dbReference>
<dbReference type="GO" id="GO:0005524">
    <property type="term" value="F:ATP binding"/>
    <property type="evidence" value="ECO:0007669"/>
    <property type="project" value="UniProtKB-KW"/>
</dbReference>
<dbReference type="CDD" id="cd23827">
    <property type="entry name" value="RWD_YLR419W-like"/>
    <property type="match status" value="1"/>
</dbReference>
<accession>A0A061AY19</accession>
<dbReference type="GO" id="GO:0016787">
    <property type="term" value="F:hydrolase activity"/>
    <property type="evidence" value="ECO:0007669"/>
    <property type="project" value="UniProtKB-KW"/>
</dbReference>
<evidence type="ECO:0000256" key="2">
    <source>
        <dbReference type="ARBA" id="ARBA00022801"/>
    </source>
</evidence>
<dbReference type="SMART" id="SM00490">
    <property type="entry name" value="HELICc"/>
    <property type="match status" value="1"/>
</dbReference>
<reference evidence="9" key="1">
    <citation type="journal article" date="2014" name="Genome Announc.">
        <title>Genome sequence of the yeast Cyberlindnera fabianii (Hansenula fabianii).</title>
        <authorList>
            <person name="Freel K.C."/>
            <person name="Sarilar V."/>
            <person name="Neuveglise C."/>
            <person name="Devillers H."/>
            <person name="Friedrich A."/>
            <person name="Schacherer J."/>
        </authorList>
    </citation>
    <scope>NUCLEOTIDE SEQUENCE</scope>
    <source>
        <strain evidence="9">YJS4271</strain>
    </source>
</reference>